<dbReference type="EMBL" id="BAABFO010000034">
    <property type="protein sequence ID" value="GAA4342499.1"/>
    <property type="molecule type" value="Genomic_DNA"/>
</dbReference>
<feature type="region of interest" description="Disordered" evidence="1">
    <location>
        <begin position="112"/>
        <end position="132"/>
    </location>
</feature>
<reference evidence="3" key="1">
    <citation type="journal article" date="2019" name="Int. J. Syst. Evol. Microbiol.">
        <title>The Global Catalogue of Microorganisms (GCM) 10K type strain sequencing project: providing services to taxonomists for standard genome sequencing and annotation.</title>
        <authorList>
            <consortium name="The Broad Institute Genomics Platform"/>
            <consortium name="The Broad Institute Genome Sequencing Center for Infectious Disease"/>
            <person name="Wu L."/>
            <person name="Ma J."/>
        </authorList>
    </citation>
    <scope>NUCLEOTIDE SEQUENCE [LARGE SCALE GENOMIC DNA]</scope>
    <source>
        <strain evidence="3">JCM 17666</strain>
    </source>
</reference>
<evidence type="ECO:0000313" key="2">
    <source>
        <dbReference type="EMBL" id="GAA4342499.1"/>
    </source>
</evidence>
<keyword evidence="2" id="KW-0966">Cell projection</keyword>
<accession>A0ABP8HQ29</accession>
<dbReference type="Proteomes" id="UP001501671">
    <property type="component" value="Unassembled WGS sequence"/>
</dbReference>
<protein>
    <submittedName>
        <fullName evidence="2">Flagellar hook-length control protein FliK</fullName>
    </submittedName>
</protein>
<feature type="compositionally biased region" description="Basic and acidic residues" evidence="1">
    <location>
        <begin position="120"/>
        <end position="129"/>
    </location>
</feature>
<keyword evidence="2" id="KW-0282">Flagellum</keyword>
<dbReference type="InterPro" id="IPR007922">
    <property type="entry name" value="DciA-like"/>
</dbReference>
<evidence type="ECO:0000256" key="1">
    <source>
        <dbReference type="SAM" id="MobiDB-lite"/>
    </source>
</evidence>
<dbReference type="RefSeq" id="WP_345252143.1">
    <property type="nucleotide sequence ID" value="NZ_BAABFO010000034.1"/>
</dbReference>
<keyword evidence="2" id="KW-0969">Cilium</keyword>
<keyword evidence="3" id="KW-1185">Reference proteome</keyword>
<comment type="caution">
    <text evidence="2">The sequence shown here is derived from an EMBL/GenBank/DDBJ whole genome shotgun (WGS) entry which is preliminary data.</text>
</comment>
<name>A0ABP8HQ29_9BURK</name>
<evidence type="ECO:0000313" key="3">
    <source>
        <dbReference type="Proteomes" id="UP001501671"/>
    </source>
</evidence>
<gene>
    <name evidence="2" type="ORF">GCM10023144_44560</name>
</gene>
<proteinExistence type="predicted"/>
<organism evidence="2 3">
    <name type="scientific">Pigmentiphaga soli</name>
    <dbReference type="NCBI Taxonomy" id="1007095"/>
    <lineage>
        <taxon>Bacteria</taxon>
        <taxon>Pseudomonadati</taxon>
        <taxon>Pseudomonadota</taxon>
        <taxon>Betaproteobacteria</taxon>
        <taxon>Burkholderiales</taxon>
        <taxon>Alcaligenaceae</taxon>
        <taxon>Pigmentiphaga</taxon>
    </lineage>
</organism>
<dbReference type="Pfam" id="PF05258">
    <property type="entry name" value="DciA"/>
    <property type="match status" value="1"/>
</dbReference>
<sequence length="166" mass="18072">MNRRRKTFADPAAQTATLSWLGQDGRGASLLATARRLMALQREVEAVLQEPLRSACRVLRLEDGNLTLGVPAATHSAKLRQLAPRIAAALEKQGWQVNGIAVRVQASLTRPAGTFPSDAAPRHQPHDIGPDGLQAFADLRQTLPQGRLAQAIEHLLARRQKEPDSN</sequence>